<dbReference type="AlphaFoldDB" id="A0A5N6JZ29"/>
<evidence type="ECO:0000313" key="1">
    <source>
        <dbReference type="EMBL" id="KAB8294791.1"/>
    </source>
</evidence>
<comment type="caution">
    <text evidence="1">The sequence shown here is derived from an EMBL/GenBank/DDBJ whole genome shotgun (WGS) entry which is preliminary data.</text>
</comment>
<dbReference type="Proteomes" id="UP000326757">
    <property type="component" value="Unassembled WGS sequence"/>
</dbReference>
<name>A0A5N6JZ29_MONLA</name>
<gene>
    <name evidence="1" type="ORF">EYC80_006752</name>
</gene>
<sequence>MKSKRLVKYLCTAIAATVVHGHNTMTFISNDNEDRILSFRCNPNSLEIDDIDLPGGAVYTHQFPESWQGNIMAKKPDSTVPVHRVVAEICFQPDQFTYYDISAIDNHTDNSGIHHMHPVNAPLSASVPRIKDQLVKASMGRRSGRSV</sequence>
<reference evidence="1 2" key="1">
    <citation type="submission" date="2019-06" db="EMBL/GenBank/DDBJ databases">
        <title>Genome Sequence of the Brown Rot Fungal Pathogen Monilinia laxa.</title>
        <authorList>
            <person name="De Miccolis Angelini R.M."/>
            <person name="Landi L."/>
            <person name="Abate D."/>
            <person name="Pollastro S."/>
            <person name="Romanazzi G."/>
            <person name="Faretra F."/>
        </authorList>
    </citation>
    <scope>NUCLEOTIDE SEQUENCE [LARGE SCALE GENOMIC DNA]</scope>
    <source>
        <strain evidence="1 2">Mlax316</strain>
    </source>
</reference>
<keyword evidence="2" id="KW-1185">Reference proteome</keyword>
<accession>A0A5N6JZ29</accession>
<dbReference type="OrthoDB" id="3513524at2759"/>
<organism evidence="1 2">
    <name type="scientific">Monilinia laxa</name>
    <name type="common">Brown rot fungus</name>
    <name type="synonym">Sclerotinia laxa</name>
    <dbReference type="NCBI Taxonomy" id="61186"/>
    <lineage>
        <taxon>Eukaryota</taxon>
        <taxon>Fungi</taxon>
        <taxon>Dikarya</taxon>
        <taxon>Ascomycota</taxon>
        <taxon>Pezizomycotina</taxon>
        <taxon>Leotiomycetes</taxon>
        <taxon>Helotiales</taxon>
        <taxon>Sclerotiniaceae</taxon>
        <taxon>Monilinia</taxon>
    </lineage>
</organism>
<proteinExistence type="predicted"/>
<protein>
    <submittedName>
        <fullName evidence="1">Uncharacterized protein</fullName>
    </submittedName>
</protein>
<evidence type="ECO:0000313" key="2">
    <source>
        <dbReference type="Proteomes" id="UP000326757"/>
    </source>
</evidence>
<dbReference type="EMBL" id="VIGI01000010">
    <property type="protein sequence ID" value="KAB8294791.1"/>
    <property type="molecule type" value="Genomic_DNA"/>
</dbReference>